<name>A0A934PTI6_9SPHI</name>
<organism evidence="1 2">
    <name type="scientific">Mucilaginibacter segetis</name>
    <dbReference type="NCBI Taxonomy" id="2793071"/>
    <lineage>
        <taxon>Bacteria</taxon>
        <taxon>Pseudomonadati</taxon>
        <taxon>Bacteroidota</taxon>
        <taxon>Sphingobacteriia</taxon>
        <taxon>Sphingobacteriales</taxon>
        <taxon>Sphingobacteriaceae</taxon>
        <taxon>Mucilaginibacter</taxon>
    </lineage>
</organism>
<comment type="caution">
    <text evidence="1">The sequence shown here is derived from an EMBL/GenBank/DDBJ whole genome shotgun (WGS) entry which is preliminary data.</text>
</comment>
<keyword evidence="2" id="KW-1185">Reference proteome</keyword>
<evidence type="ECO:0000313" key="1">
    <source>
        <dbReference type="EMBL" id="MBK0379321.1"/>
    </source>
</evidence>
<dbReference type="SUPFAM" id="SSF52540">
    <property type="entry name" value="P-loop containing nucleoside triphosphate hydrolases"/>
    <property type="match status" value="1"/>
</dbReference>
<proteinExistence type="predicted"/>
<evidence type="ECO:0000313" key="2">
    <source>
        <dbReference type="Proteomes" id="UP000613193"/>
    </source>
</evidence>
<reference evidence="1" key="1">
    <citation type="submission" date="2020-12" db="EMBL/GenBank/DDBJ databases">
        <title>Bacterial novel species Mucilaginibacter sp. SD-g isolated from soil.</title>
        <authorList>
            <person name="Jung H.-Y."/>
        </authorList>
    </citation>
    <scope>NUCLEOTIDE SEQUENCE</scope>
    <source>
        <strain evidence="1">SD-g</strain>
    </source>
</reference>
<accession>A0A934PTI6</accession>
<dbReference type="InterPro" id="IPR027417">
    <property type="entry name" value="P-loop_NTPase"/>
</dbReference>
<gene>
    <name evidence="1" type="ORF">I5M19_08390</name>
</gene>
<dbReference type="RefSeq" id="WP_200065755.1">
    <property type="nucleotide sequence ID" value="NZ_JAEHFW010000001.1"/>
</dbReference>
<protein>
    <submittedName>
        <fullName evidence="1">Uncharacterized protein</fullName>
    </submittedName>
</protein>
<sequence>METQGKIIVAFGIPGSGKSSVTEALGQLSGKKVFHEPEEPDWGDAVRQRDLSGNFTAIMWFRAQRVPQLYQADCLRGNREVVFADSYYDKLFYLYMHEESLRWLFDETIDPYAAEMIAIAKKDYETLPDANAIIFFHIDRKTWERFLSVRNRNLDQDVEFLNQCFDSQAPFLLAAQRYCREANVELVVFDQVFDSPESSAERLHRLLIERNLL</sequence>
<dbReference type="EMBL" id="JAEHFW010000001">
    <property type="protein sequence ID" value="MBK0379321.1"/>
    <property type="molecule type" value="Genomic_DNA"/>
</dbReference>
<dbReference type="AlphaFoldDB" id="A0A934PTI6"/>
<dbReference type="Gene3D" id="3.40.50.300">
    <property type="entry name" value="P-loop containing nucleotide triphosphate hydrolases"/>
    <property type="match status" value="1"/>
</dbReference>
<dbReference type="Proteomes" id="UP000613193">
    <property type="component" value="Unassembled WGS sequence"/>
</dbReference>